<evidence type="ECO:0000256" key="3">
    <source>
        <dbReference type="ARBA" id="ARBA00022630"/>
    </source>
</evidence>
<dbReference type="PANTHER" id="PTHR11552:SF147">
    <property type="entry name" value="CHOLINE DEHYDROGENASE, MITOCHONDRIAL"/>
    <property type="match status" value="1"/>
</dbReference>
<evidence type="ECO:0000259" key="6">
    <source>
        <dbReference type="Pfam" id="PF00732"/>
    </source>
</evidence>
<dbReference type="GO" id="GO:0050660">
    <property type="term" value="F:flavin adenine dinucleotide binding"/>
    <property type="evidence" value="ECO:0007669"/>
    <property type="project" value="InterPro"/>
</dbReference>
<dbReference type="Pfam" id="PF05199">
    <property type="entry name" value="GMC_oxred_C"/>
    <property type="match status" value="1"/>
</dbReference>
<organism evidence="8 9">
    <name type="scientific">Mycetocola zhadangensis</name>
    <dbReference type="NCBI Taxonomy" id="1164595"/>
    <lineage>
        <taxon>Bacteria</taxon>
        <taxon>Bacillati</taxon>
        <taxon>Actinomycetota</taxon>
        <taxon>Actinomycetes</taxon>
        <taxon>Micrococcales</taxon>
        <taxon>Microbacteriaceae</taxon>
        <taxon>Mycetocola</taxon>
    </lineage>
</organism>
<evidence type="ECO:0000313" key="9">
    <source>
        <dbReference type="Proteomes" id="UP000282460"/>
    </source>
</evidence>
<sequence length="511" mass="55597">MNQEWDVIIVGGGSAGSVLANRLSADGSRRVLLLEAGLDYPGAEIPEFLRHRTLRTGLAMAPSHEMEPDYYWTDVRARRRPEREAMLYARGKGLGGSSSVNGLIAARPEPGDWRRWEQSGAEGWGYEQMLPPLNRLETDLDYPDAPFHGGTGPIPIHREARSGWGDVDNALDQAGESLGYGWDDDYNGPNTTGRSRYPANHTRDLRRVSTNHGYLDPARGRANLEIRGHAQVDRVEFTGETARAVRLLDGSSVPLAPGGEIILSAGAAHSPAILTRSGIAPAAQLSRLGIPMLADLPVGEGAQDHAIVFAQFHPRENRVVPPGMRPTHVAIRFSSELPGTGRNDVAILATNHNYWFGNDQAGLAVQLNQSLSRGSLWLPDADPRTAPVIEQRLLTDPTDYVRMLDGLARAEDLLQRPEFVALREGDLVMPRSRAELLGQVKDVMHLSSTARMGAENDPAAVVDPLCRVRGLSGLRVVDASIFPSIVSANINIAVIAVAERAAELMLQDSRH</sequence>
<dbReference type="Gene3D" id="3.50.50.60">
    <property type="entry name" value="FAD/NAD(P)-binding domain"/>
    <property type="match status" value="1"/>
</dbReference>
<dbReference type="PIRSF" id="PIRSF000137">
    <property type="entry name" value="Alcohol_oxidase"/>
    <property type="match status" value="1"/>
</dbReference>
<keyword evidence="3" id="KW-0285">Flavoprotein</keyword>
<keyword evidence="4 5" id="KW-0274">FAD</keyword>
<feature type="domain" description="Glucose-methanol-choline oxidoreductase C-terminal" evidence="7">
    <location>
        <begin position="372"/>
        <end position="498"/>
    </location>
</feature>
<dbReference type="EMBL" id="RCWJ01000003">
    <property type="protein sequence ID" value="RLQ82578.1"/>
    <property type="molecule type" value="Genomic_DNA"/>
</dbReference>
<dbReference type="PANTHER" id="PTHR11552">
    <property type="entry name" value="GLUCOSE-METHANOL-CHOLINE GMC OXIDOREDUCTASE"/>
    <property type="match status" value="1"/>
</dbReference>
<keyword evidence="9" id="KW-1185">Reference proteome</keyword>
<evidence type="ECO:0000256" key="5">
    <source>
        <dbReference type="PIRSR" id="PIRSR000137-2"/>
    </source>
</evidence>
<feature type="binding site" evidence="5">
    <location>
        <position position="232"/>
    </location>
    <ligand>
        <name>FAD</name>
        <dbReference type="ChEBI" id="CHEBI:57692"/>
    </ligand>
</feature>
<dbReference type="RefSeq" id="WP_121659881.1">
    <property type="nucleotide sequence ID" value="NZ_BMEK01000003.1"/>
</dbReference>
<evidence type="ECO:0008006" key="10">
    <source>
        <dbReference type="Google" id="ProtNLM"/>
    </source>
</evidence>
<gene>
    <name evidence="8" type="ORF">D9V28_11450</name>
</gene>
<dbReference type="InterPro" id="IPR036188">
    <property type="entry name" value="FAD/NAD-bd_sf"/>
</dbReference>
<evidence type="ECO:0000256" key="4">
    <source>
        <dbReference type="ARBA" id="ARBA00022827"/>
    </source>
</evidence>
<feature type="domain" description="Glucose-methanol-choline oxidoreductase N-terminal" evidence="6">
    <location>
        <begin position="6"/>
        <end position="306"/>
    </location>
</feature>
<dbReference type="GO" id="GO:0016614">
    <property type="term" value="F:oxidoreductase activity, acting on CH-OH group of donors"/>
    <property type="evidence" value="ECO:0007669"/>
    <property type="project" value="InterPro"/>
</dbReference>
<evidence type="ECO:0000313" key="8">
    <source>
        <dbReference type="EMBL" id="RLQ82578.1"/>
    </source>
</evidence>
<accession>A0A3L7IWH8</accession>
<dbReference type="InterPro" id="IPR012132">
    <property type="entry name" value="GMC_OxRdtase"/>
</dbReference>
<dbReference type="OrthoDB" id="9785276at2"/>
<dbReference type="Pfam" id="PF00732">
    <property type="entry name" value="GMC_oxred_N"/>
    <property type="match status" value="1"/>
</dbReference>
<dbReference type="SUPFAM" id="SSF54373">
    <property type="entry name" value="FAD-linked reductases, C-terminal domain"/>
    <property type="match status" value="1"/>
</dbReference>
<comment type="cofactor">
    <cofactor evidence="1 5">
        <name>FAD</name>
        <dbReference type="ChEBI" id="CHEBI:57692"/>
    </cofactor>
</comment>
<dbReference type="SUPFAM" id="SSF51905">
    <property type="entry name" value="FAD/NAD(P)-binding domain"/>
    <property type="match status" value="1"/>
</dbReference>
<dbReference type="InterPro" id="IPR000172">
    <property type="entry name" value="GMC_OxRdtase_N"/>
</dbReference>
<evidence type="ECO:0000259" key="7">
    <source>
        <dbReference type="Pfam" id="PF05199"/>
    </source>
</evidence>
<dbReference type="Gene3D" id="3.30.410.40">
    <property type="match status" value="1"/>
</dbReference>
<dbReference type="Proteomes" id="UP000282460">
    <property type="component" value="Unassembled WGS sequence"/>
</dbReference>
<reference evidence="8 9" key="1">
    <citation type="submission" date="2018-10" db="EMBL/GenBank/DDBJ databases">
        <authorList>
            <person name="Li J."/>
        </authorList>
    </citation>
    <scope>NUCLEOTIDE SEQUENCE [LARGE SCALE GENOMIC DNA]</scope>
    <source>
        <strain evidence="8 9">ZD1-4</strain>
    </source>
</reference>
<evidence type="ECO:0000256" key="2">
    <source>
        <dbReference type="ARBA" id="ARBA00010790"/>
    </source>
</evidence>
<evidence type="ECO:0000256" key="1">
    <source>
        <dbReference type="ARBA" id="ARBA00001974"/>
    </source>
</evidence>
<comment type="similarity">
    <text evidence="2">Belongs to the GMC oxidoreductase family.</text>
</comment>
<protein>
    <recommendedName>
        <fullName evidence="10">Glucose-methanol-choline oxidoreductase</fullName>
    </recommendedName>
</protein>
<proteinExistence type="inferred from homology"/>
<dbReference type="InterPro" id="IPR007867">
    <property type="entry name" value="GMC_OxRtase_C"/>
</dbReference>
<name>A0A3L7IWH8_9MICO</name>
<comment type="caution">
    <text evidence="8">The sequence shown here is derived from an EMBL/GenBank/DDBJ whole genome shotgun (WGS) entry which is preliminary data.</text>
</comment>
<dbReference type="AlphaFoldDB" id="A0A3L7IWH8"/>